<sequence>MFWLTHISSPSSSFTRMDLETLLKRDRFAIFVFALLSMLMGKRPASADPPPTMKVCEPKACGNGLNISFPFWLDGEQPTYCGYPPFKVTCKNGSYSPVLELVDHQFYLLNIYYDNQSFRLTATETFDDPCTFPYSNITNDSSIYPLSINSANKFIFFLVNCTSNQLDYQRKSCGQNWAYYGGQYNSTRVDLKGTGCALVIVPVIADLASDNGNYAQLLRSGLLLNWIWPDCTECKRSGGRCGFNETMGRFMCICHDQIHPVICGNPSNGARRKHIIIGISAAIGSLLLLLSLFVFYKNKKKQQFPPSSKSLFRNASSKPYLKDPEMSGTHFQTHLFSYAELQEATDRFDASKELGDGGFCTVYKGKLQDGRTVAVKRLYENNYRRFEQFMNEIEILSRLRHQNLVDLYGCTSRHSQELLLVYEFVSNGTLADHLHGYRASEGILTWPVRLRIAMETADALAYLHAVNPPVIHRDVKTSNILLDSSFHVKVADFGLSRPFSTDVAHITTAPQGTPGYLDPQYHRCYQLTDKSDVYSFGVVLVELISSKHAVDITRDPSEINLSSMAMTRIQNGELEKLVDAGLGCQSDEATRKMITMVAEVAFGCLQADGDMRPTMKEVLEVLRSIEIEGYEVGKKAQQGGENGDTAELPKNTAPLSPDSVMENWYSSSTTSHTK</sequence>
<keyword evidence="12 19" id="KW-1133">Transmembrane helix</keyword>
<dbReference type="GO" id="GO:0005524">
    <property type="term" value="F:ATP binding"/>
    <property type="evidence" value="ECO:0007669"/>
    <property type="project" value="UniProtKB-KW"/>
</dbReference>
<dbReference type="PROSITE" id="PS00108">
    <property type="entry name" value="PROTEIN_KINASE_ST"/>
    <property type="match status" value="1"/>
</dbReference>
<dbReference type="OMA" id="NCSTFDF"/>
<keyword evidence="13 19" id="KW-0472">Membrane</keyword>
<dbReference type="Gene3D" id="1.10.510.10">
    <property type="entry name" value="Transferase(Phosphotransferase) domain 1"/>
    <property type="match status" value="1"/>
</dbReference>
<evidence type="ECO:0000256" key="3">
    <source>
        <dbReference type="ARBA" id="ARBA00022475"/>
    </source>
</evidence>
<evidence type="ECO:0000256" key="13">
    <source>
        <dbReference type="ARBA" id="ARBA00023136"/>
    </source>
</evidence>
<evidence type="ECO:0000256" key="4">
    <source>
        <dbReference type="ARBA" id="ARBA00022527"/>
    </source>
</evidence>
<keyword evidence="23" id="KW-1185">Reference proteome</keyword>
<organism evidence="22 23">
    <name type="scientific">Musa acuminata subsp. malaccensis</name>
    <name type="common">Wild banana</name>
    <name type="synonym">Musa malaccensis</name>
    <dbReference type="NCBI Taxonomy" id="214687"/>
    <lineage>
        <taxon>Eukaryota</taxon>
        <taxon>Viridiplantae</taxon>
        <taxon>Streptophyta</taxon>
        <taxon>Embryophyta</taxon>
        <taxon>Tracheophyta</taxon>
        <taxon>Spermatophyta</taxon>
        <taxon>Magnoliopsida</taxon>
        <taxon>Liliopsida</taxon>
        <taxon>Zingiberales</taxon>
        <taxon>Musaceae</taxon>
        <taxon>Musa</taxon>
    </lineage>
</organism>
<evidence type="ECO:0000256" key="5">
    <source>
        <dbReference type="ARBA" id="ARBA00022553"/>
    </source>
</evidence>
<dbReference type="KEGG" id="mus:103998602"/>
<gene>
    <name evidence="21" type="ORF">GSMUA_240570.1</name>
</gene>
<feature type="domain" description="Protein kinase" evidence="20">
    <location>
        <begin position="348"/>
        <end position="625"/>
    </location>
</feature>
<reference evidence="22" key="2">
    <citation type="submission" date="2021-05" db="UniProtKB">
        <authorList>
            <consortium name="EnsemblPlants"/>
        </authorList>
    </citation>
    <scope>IDENTIFICATION</scope>
    <source>
        <strain evidence="22">subsp. malaccensis</strain>
    </source>
</reference>
<dbReference type="OrthoDB" id="4062651at2759"/>
<keyword evidence="10" id="KW-0418">Kinase</keyword>
<evidence type="ECO:0000313" key="21">
    <source>
        <dbReference type="EMBL" id="CAG1836088.1"/>
    </source>
</evidence>
<dbReference type="Pfam" id="PF07714">
    <property type="entry name" value="PK_Tyr_Ser-Thr"/>
    <property type="match status" value="1"/>
</dbReference>
<dbReference type="Pfam" id="PF14380">
    <property type="entry name" value="WAK_assoc"/>
    <property type="match status" value="1"/>
</dbReference>
<dbReference type="InterPro" id="IPR011009">
    <property type="entry name" value="Kinase-like_dom_sf"/>
</dbReference>
<evidence type="ECO:0000256" key="16">
    <source>
        <dbReference type="ARBA" id="ARBA00047899"/>
    </source>
</evidence>
<dbReference type="InterPro" id="IPR001245">
    <property type="entry name" value="Ser-Thr/Tyr_kinase_cat_dom"/>
</dbReference>
<evidence type="ECO:0000313" key="22">
    <source>
        <dbReference type="EnsemblPlants" id="Ma09_p21920.2"/>
    </source>
</evidence>
<dbReference type="EMBL" id="HG996474">
    <property type="protein sequence ID" value="CAG1836088.1"/>
    <property type="molecule type" value="Genomic_DNA"/>
</dbReference>
<feature type="compositionally biased region" description="Polar residues" evidence="18">
    <location>
        <begin position="664"/>
        <end position="674"/>
    </location>
</feature>
<dbReference type="FunFam" id="3.30.200.20:FF:000214">
    <property type="entry name" value="WAK1-OsWAK receptor-like cytoplasmic kinase (OsWAK-RLCK)"/>
    <property type="match status" value="1"/>
</dbReference>
<evidence type="ECO:0000313" key="23">
    <source>
        <dbReference type="Proteomes" id="UP000012960"/>
    </source>
</evidence>
<dbReference type="FunCoup" id="A0A804KMA1">
    <property type="interactions" value="21"/>
</dbReference>
<evidence type="ECO:0000256" key="7">
    <source>
        <dbReference type="ARBA" id="ARBA00022692"/>
    </source>
</evidence>
<dbReference type="InterPro" id="IPR025287">
    <property type="entry name" value="WAK_GUB"/>
</dbReference>
<evidence type="ECO:0000256" key="8">
    <source>
        <dbReference type="ARBA" id="ARBA00022729"/>
    </source>
</evidence>
<dbReference type="InterPro" id="IPR000719">
    <property type="entry name" value="Prot_kinase_dom"/>
</dbReference>
<keyword evidence="4" id="KW-0723">Serine/threonine-protein kinase</keyword>
<dbReference type="AlphaFoldDB" id="A0A804KMA1"/>
<evidence type="ECO:0000256" key="15">
    <source>
        <dbReference type="ARBA" id="ARBA00023180"/>
    </source>
</evidence>
<dbReference type="InParanoid" id="A0A804KMA1"/>
<dbReference type="InterPro" id="IPR008271">
    <property type="entry name" value="Ser/Thr_kinase_AS"/>
</dbReference>
<comment type="subcellular location">
    <subcellularLocation>
        <location evidence="1">Cell membrane</location>
        <topology evidence="1">Single-pass type I membrane protein</topology>
    </subcellularLocation>
</comment>
<proteinExistence type="predicted"/>
<evidence type="ECO:0000256" key="12">
    <source>
        <dbReference type="ARBA" id="ARBA00022989"/>
    </source>
</evidence>
<dbReference type="Gramene" id="Ma09_t21920.2">
    <property type="protein sequence ID" value="Ma09_p21920.2"/>
    <property type="gene ID" value="Ma09_g21920"/>
</dbReference>
<keyword evidence="15" id="KW-0325">Glycoprotein</keyword>
<accession>A0A804KMA1</accession>
<dbReference type="FunFam" id="1.10.510.10:FF:000161">
    <property type="entry name" value="Wall-associated receptor kinase-like 20"/>
    <property type="match status" value="1"/>
</dbReference>
<dbReference type="InterPro" id="IPR032872">
    <property type="entry name" value="WAK_assoc_C"/>
</dbReference>
<keyword evidence="11" id="KW-0067">ATP-binding</keyword>
<keyword evidence="8" id="KW-0732">Signal</keyword>
<dbReference type="PANTHER" id="PTHR46008:SF2">
    <property type="entry name" value="LEAF RUST 10 DISEASE-RESISTANCE LOCUS RECEPTOR-LIKE PROTEIN KINASE-LIKE 1.4"/>
    <property type="match status" value="1"/>
</dbReference>
<keyword evidence="6" id="KW-0808">Transferase</keyword>
<dbReference type="GO" id="GO:0004674">
    <property type="term" value="F:protein serine/threonine kinase activity"/>
    <property type="evidence" value="ECO:0007669"/>
    <property type="project" value="UniProtKB-KW"/>
</dbReference>
<feature type="transmembrane region" description="Helical" evidence="19">
    <location>
        <begin position="275"/>
        <end position="296"/>
    </location>
</feature>
<protein>
    <recommendedName>
        <fullName evidence="2">non-specific serine/threonine protein kinase</fullName>
        <ecNumber evidence="2">2.7.11.1</ecNumber>
    </recommendedName>
</protein>
<evidence type="ECO:0000256" key="10">
    <source>
        <dbReference type="ARBA" id="ARBA00022777"/>
    </source>
</evidence>
<keyword evidence="14" id="KW-0675">Receptor</keyword>
<dbReference type="Gene3D" id="3.30.200.20">
    <property type="entry name" value="Phosphorylase Kinase, domain 1"/>
    <property type="match status" value="1"/>
</dbReference>
<dbReference type="Proteomes" id="UP000012960">
    <property type="component" value="Unplaced"/>
</dbReference>
<feature type="region of interest" description="Disordered" evidence="18">
    <location>
        <begin position="633"/>
        <end position="674"/>
    </location>
</feature>
<dbReference type="CDD" id="cd14066">
    <property type="entry name" value="STKc_IRAK"/>
    <property type="match status" value="1"/>
</dbReference>
<keyword evidence="9" id="KW-0547">Nucleotide-binding</keyword>
<keyword evidence="5" id="KW-0597">Phosphoprotein</keyword>
<dbReference type="PANTHER" id="PTHR46008">
    <property type="entry name" value="LEAF RUST 10 DISEASE-RESISTANCE LOCUS RECEPTOR-LIKE PROTEIN KINASE-LIKE 1.4"/>
    <property type="match status" value="1"/>
</dbReference>
<comment type="catalytic activity">
    <reaction evidence="16">
        <text>L-threonyl-[protein] + ATP = O-phospho-L-threonyl-[protein] + ADP + H(+)</text>
        <dbReference type="Rhea" id="RHEA:46608"/>
        <dbReference type="Rhea" id="RHEA-COMP:11060"/>
        <dbReference type="Rhea" id="RHEA-COMP:11605"/>
        <dbReference type="ChEBI" id="CHEBI:15378"/>
        <dbReference type="ChEBI" id="CHEBI:30013"/>
        <dbReference type="ChEBI" id="CHEBI:30616"/>
        <dbReference type="ChEBI" id="CHEBI:61977"/>
        <dbReference type="ChEBI" id="CHEBI:456216"/>
        <dbReference type="EC" id="2.7.11.1"/>
    </reaction>
</comment>
<evidence type="ECO:0000256" key="6">
    <source>
        <dbReference type="ARBA" id="ARBA00022679"/>
    </source>
</evidence>
<evidence type="ECO:0000256" key="14">
    <source>
        <dbReference type="ARBA" id="ARBA00023170"/>
    </source>
</evidence>
<dbReference type="GO" id="GO:0005886">
    <property type="term" value="C:plasma membrane"/>
    <property type="evidence" value="ECO:0007669"/>
    <property type="project" value="UniProtKB-SubCell"/>
</dbReference>
<evidence type="ECO:0000256" key="2">
    <source>
        <dbReference type="ARBA" id="ARBA00012513"/>
    </source>
</evidence>
<keyword evidence="7 19" id="KW-0812">Transmembrane</keyword>
<evidence type="ECO:0000256" key="11">
    <source>
        <dbReference type="ARBA" id="ARBA00022840"/>
    </source>
</evidence>
<comment type="catalytic activity">
    <reaction evidence="17">
        <text>L-seryl-[protein] + ATP = O-phospho-L-seryl-[protein] + ADP + H(+)</text>
        <dbReference type="Rhea" id="RHEA:17989"/>
        <dbReference type="Rhea" id="RHEA-COMP:9863"/>
        <dbReference type="Rhea" id="RHEA-COMP:11604"/>
        <dbReference type="ChEBI" id="CHEBI:15378"/>
        <dbReference type="ChEBI" id="CHEBI:29999"/>
        <dbReference type="ChEBI" id="CHEBI:30616"/>
        <dbReference type="ChEBI" id="CHEBI:83421"/>
        <dbReference type="ChEBI" id="CHEBI:456216"/>
        <dbReference type="EC" id="2.7.11.1"/>
    </reaction>
</comment>
<dbReference type="PROSITE" id="PS50011">
    <property type="entry name" value="PROTEIN_KINASE_DOM"/>
    <property type="match status" value="1"/>
</dbReference>
<name>A0A804KMA1_MUSAM</name>
<keyword evidence="3" id="KW-1003">Cell membrane</keyword>
<evidence type="ECO:0000256" key="9">
    <source>
        <dbReference type="ARBA" id="ARBA00022741"/>
    </source>
</evidence>
<evidence type="ECO:0000259" key="20">
    <source>
        <dbReference type="PROSITE" id="PS50011"/>
    </source>
</evidence>
<evidence type="ECO:0000256" key="19">
    <source>
        <dbReference type="SAM" id="Phobius"/>
    </source>
</evidence>
<dbReference type="GO" id="GO:0030247">
    <property type="term" value="F:polysaccharide binding"/>
    <property type="evidence" value="ECO:0007669"/>
    <property type="project" value="InterPro"/>
</dbReference>
<reference evidence="21" key="1">
    <citation type="submission" date="2021-03" db="EMBL/GenBank/DDBJ databases">
        <authorList>
            <consortium name="Genoscope - CEA"/>
            <person name="William W."/>
        </authorList>
    </citation>
    <scope>NUCLEOTIDE SEQUENCE</scope>
    <source>
        <strain evidence="21">Doubled-haploid Pahang</strain>
    </source>
</reference>
<dbReference type="EC" id="2.7.11.1" evidence="2"/>
<evidence type="ECO:0000256" key="1">
    <source>
        <dbReference type="ARBA" id="ARBA00004251"/>
    </source>
</evidence>
<dbReference type="SMART" id="SM00220">
    <property type="entry name" value="S_TKc"/>
    <property type="match status" value="1"/>
</dbReference>
<evidence type="ECO:0000256" key="18">
    <source>
        <dbReference type="SAM" id="MobiDB-lite"/>
    </source>
</evidence>
<dbReference type="EnsemblPlants" id="Ma09_t21920.2">
    <property type="protein sequence ID" value="Ma09_p21920.2"/>
    <property type="gene ID" value="Ma09_g21920"/>
</dbReference>
<dbReference type="Pfam" id="PF13947">
    <property type="entry name" value="GUB_WAK_bind"/>
    <property type="match status" value="1"/>
</dbReference>
<dbReference type="SUPFAM" id="SSF56112">
    <property type="entry name" value="Protein kinase-like (PK-like)"/>
    <property type="match status" value="1"/>
</dbReference>
<evidence type="ECO:0000256" key="17">
    <source>
        <dbReference type="ARBA" id="ARBA00048679"/>
    </source>
</evidence>